<reference evidence="1 2" key="1">
    <citation type="submission" date="2024-06" db="EMBL/GenBank/DDBJ databases">
        <title>The Natural Products Discovery Center: Release of the First 8490 Sequenced Strains for Exploring Actinobacteria Biosynthetic Diversity.</title>
        <authorList>
            <person name="Kalkreuter E."/>
            <person name="Kautsar S.A."/>
            <person name="Yang D."/>
            <person name="Bader C.D."/>
            <person name="Teijaro C.N."/>
            <person name="Fluegel L."/>
            <person name="Davis C.M."/>
            <person name="Simpson J.R."/>
            <person name="Lauterbach L."/>
            <person name="Steele A.D."/>
            <person name="Gui C."/>
            <person name="Meng S."/>
            <person name="Li G."/>
            <person name="Viehrig K."/>
            <person name="Ye F."/>
            <person name="Su P."/>
            <person name="Kiefer A.F."/>
            <person name="Nichols A."/>
            <person name="Cepeda A.J."/>
            <person name="Yan W."/>
            <person name="Fan B."/>
            <person name="Jiang Y."/>
            <person name="Adhikari A."/>
            <person name="Zheng C.-J."/>
            <person name="Schuster L."/>
            <person name="Cowan T.M."/>
            <person name="Smanski M.J."/>
            <person name="Chevrette M.G."/>
            <person name="De Carvalho L.P.S."/>
            <person name="Shen B."/>
        </authorList>
    </citation>
    <scope>NUCLEOTIDE SEQUENCE [LARGE SCALE GENOMIC DNA]</scope>
    <source>
        <strain evidence="1 2">NPDC046851</strain>
    </source>
</reference>
<dbReference type="Gene3D" id="2.40.400.10">
    <property type="entry name" value="Acetoacetate decarboxylase-like"/>
    <property type="match status" value="1"/>
</dbReference>
<protein>
    <submittedName>
        <fullName evidence="1">Acetoacetate decarboxylase family protein</fullName>
    </submittedName>
</protein>
<dbReference type="EMBL" id="JBEYXT010000371">
    <property type="protein sequence ID" value="MEU6806778.1"/>
    <property type="molecule type" value="Genomic_DNA"/>
</dbReference>
<dbReference type="InterPro" id="IPR023375">
    <property type="entry name" value="ADC_dom_sf"/>
</dbReference>
<dbReference type="RefSeq" id="WP_359702637.1">
    <property type="nucleotide sequence ID" value="NZ_JBEYXT010000371.1"/>
</dbReference>
<dbReference type="Proteomes" id="UP001551189">
    <property type="component" value="Unassembled WGS sequence"/>
</dbReference>
<dbReference type="InterPro" id="IPR010451">
    <property type="entry name" value="Acetoacetate_decarboxylase"/>
</dbReference>
<organism evidence="1 2">
    <name type="scientific">Streptomyces neyagawaensis</name>
    <dbReference type="NCBI Taxonomy" id="42238"/>
    <lineage>
        <taxon>Bacteria</taxon>
        <taxon>Bacillati</taxon>
        <taxon>Actinomycetota</taxon>
        <taxon>Actinomycetes</taxon>
        <taxon>Kitasatosporales</taxon>
        <taxon>Streptomycetaceae</taxon>
        <taxon>Streptomyces</taxon>
    </lineage>
</organism>
<keyword evidence="2" id="KW-1185">Reference proteome</keyword>
<accession>A0ABV3BBI4</accession>
<comment type="caution">
    <text evidence="1">The sequence shown here is derived from an EMBL/GenBank/DDBJ whole genome shotgun (WGS) entry which is preliminary data.</text>
</comment>
<dbReference type="Pfam" id="PF06314">
    <property type="entry name" value="ADC"/>
    <property type="match status" value="1"/>
</dbReference>
<evidence type="ECO:0000313" key="2">
    <source>
        <dbReference type="Proteomes" id="UP001551189"/>
    </source>
</evidence>
<sequence length="309" mass="33151">MNPALGLARMVMSATRSPVPRRQRRLAGRHALVDGIPFVLPVDSTDTPALVAAFPVDRAAAARLLPGGELHPLPIPGGRGLLVVTVVDYARTDIGRYIEFSVAIACTHGSRPAPPLLPALLRGTFGTGQYVVDLPVSSEISVKGGKGIWGMPKHRASLDFKVGDRAVSSQYEDDGRLAMLIEIERPPETRLPLRVAAVNYCAFRGMLMKSSVYFEGAADIALGRRARARLVLGDAPASAALLGLHIAEQPLFTGFLPSTRGVLDDHVECWFLTSEEAGRTFGEPLQSIVDLGLSEEWPAPPRIDVGARP</sequence>
<proteinExistence type="predicted"/>
<gene>
    <name evidence="1" type="ORF">ABZ931_38290</name>
</gene>
<name>A0ABV3BBI4_9ACTN</name>
<evidence type="ECO:0000313" key="1">
    <source>
        <dbReference type="EMBL" id="MEU6806778.1"/>
    </source>
</evidence>
<dbReference type="SUPFAM" id="SSF160104">
    <property type="entry name" value="Acetoacetate decarboxylase-like"/>
    <property type="match status" value="1"/>
</dbReference>